<protein>
    <submittedName>
        <fullName evidence="7">Citrate lyase subunit beta / citryl-CoA lyase</fullName>
    </submittedName>
</protein>
<dbReference type="AlphaFoldDB" id="A0A240EBX2"/>
<proteinExistence type="predicted"/>
<feature type="binding site" evidence="4">
    <location>
        <position position="91"/>
    </location>
    <ligand>
        <name>substrate</name>
    </ligand>
</feature>
<reference evidence="8" key="1">
    <citation type="submission" date="2016-09" db="EMBL/GenBank/DDBJ databases">
        <authorList>
            <person name="Varghese N."/>
            <person name="Submissions S."/>
        </authorList>
    </citation>
    <scope>NUCLEOTIDE SEQUENCE [LARGE SCALE GENOMIC DNA]</scope>
    <source>
        <strain evidence="8">ANC 4466</strain>
    </source>
</reference>
<sequence>MSDLIYLPEHPVQPKCKSILDELSPLRPIRSYLYIAGHRLDILDSVDVNSADAIVFDLEDLVPDEYKNTARQAVSNYLQTQTESTHRILVRINGSDSPHHDQDIQAVIHSKLTAIRVPKSESVEQIQLLARKIDFFRNEHKVLNSIGLQLMIESAEGLKNLDQLVRASHLVWSLGLGEGDLTHDLGVFSDEGLAFARSKLVLASRTANLPPPVQVTALPNITISDLIQNTLLGKSLGFASRSLLNPQHLILVNQIYNH</sequence>
<dbReference type="InterPro" id="IPR011206">
    <property type="entry name" value="Citrate_lyase_beta/mcl1/mcl2"/>
</dbReference>
<dbReference type="GO" id="GO:0016829">
    <property type="term" value="F:lyase activity"/>
    <property type="evidence" value="ECO:0007669"/>
    <property type="project" value="UniProtKB-KW"/>
</dbReference>
<feature type="binding site" evidence="5">
    <location>
        <position position="180"/>
    </location>
    <ligand>
        <name>Mg(2+)</name>
        <dbReference type="ChEBI" id="CHEBI:18420"/>
    </ligand>
</feature>
<dbReference type="GO" id="GO:0006107">
    <property type="term" value="P:oxaloacetate metabolic process"/>
    <property type="evidence" value="ECO:0007669"/>
    <property type="project" value="TreeGrafter"/>
</dbReference>
<dbReference type="InterPro" id="IPR040442">
    <property type="entry name" value="Pyrv_kinase-like_dom_sf"/>
</dbReference>
<dbReference type="Proteomes" id="UP000219042">
    <property type="component" value="Unassembled WGS sequence"/>
</dbReference>
<name>A0A240EBX2_9GAMM</name>
<evidence type="ECO:0000256" key="1">
    <source>
        <dbReference type="ARBA" id="ARBA00001946"/>
    </source>
</evidence>
<evidence type="ECO:0000256" key="4">
    <source>
        <dbReference type="PIRSR" id="PIRSR015582-1"/>
    </source>
</evidence>
<dbReference type="PANTHER" id="PTHR32308:SF10">
    <property type="entry name" value="CITRATE LYASE SUBUNIT BETA"/>
    <property type="match status" value="1"/>
</dbReference>
<feature type="binding site" evidence="5">
    <location>
        <position position="153"/>
    </location>
    <ligand>
        <name>Mg(2+)</name>
        <dbReference type="ChEBI" id="CHEBI:18420"/>
    </ligand>
</feature>
<keyword evidence="2 5" id="KW-0479">Metal-binding</keyword>
<dbReference type="Pfam" id="PF03328">
    <property type="entry name" value="HpcH_HpaI"/>
    <property type="match status" value="1"/>
</dbReference>
<organism evidence="7 8">
    <name type="scientific">Acinetobacter puyangensis</name>
    <dbReference type="NCBI Taxonomy" id="1096779"/>
    <lineage>
        <taxon>Bacteria</taxon>
        <taxon>Pseudomonadati</taxon>
        <taxon>Pseudomonadota</taxon>
        <taxon>Gammaproteobacteria</taxon>
        <taxon>Moraxellales</taxon>
        <taxon>Moraxellaceae</taxon>
        <taxon>Acinetobacter</taxon>
    </lineage>
</organism>
<accession>A0A240EBX2</accession>
<feature type="domain" description="HpcH/HpaI aldolase/citrate lyase" evidence="6">
    <location>
        <begin position="30"/>
        <end position="246"/>
    </location>
</feature>
<dbReference type="Gene3D" id="3.20.20.60">
    <property type="entry name" value="Phosphoenolpyruvate-binding domains"/>
    <property type="match status" value="1"/>
</dbReference>
<dbReference type="PANTHER" id="PTHR32308">
    <property type="entry name" value="LYASE BETA SUBUNIT, PUTATIVE (AFU_ORTHOLOGUE AFUA_4G13030)-RELATED"/>
    <property type="match status" value="1"/>
</dbReference>
<evidence type="ECO:0000259" key="6">
    <source>
        <dbReference type="Pfam" id="PF03328"/>
    </source>
</evidence>
<dbReference type="OrthoDB" id="348111at2"/>
<dbReference type="InterPro" id="IPR005000">
    <property type="entry name" value="Aldolase/citrate-lyase_domain"/>
</dbReference>
<gene>
    <name evidence="7" type="ORF">SAMN05421731_10910</name>
</gene>
<evidence type="ECO:0000256" key="2">
    <source>
        <dbReference type="ARBA" id="ARBA00022723"/>
    </source>
</evidence>
<feature type="binding site" evidence="4">
    <location>
        <position position="153"/>
    </location>
    <ligand>
        <name>substrate</name>
    </ligand>
</feature>
<keyword evidence="3 5" id="KW-0460">Magnesium</keyword>
<dbReference type="GO" id="GO:0000287">
    <property type="term" value="F:magnesium ion binding"/>
    <property type="evidence" value="ECO:0007669"/>
    <property type="project" value="TreeGrafter"/>
</dbReference>
<evidence type="ECO:0000256" key="3">
    <source>
        <dbReference type="ARBA" id="ARBA00022842"/>
    </source>
</evidence>
<dbReference type="PIRSF" id="PIRSF015582">
    <property type="entry name" value="Cit_lyase_B"/>
    <property type="match status" value="1"/>
</dbReference>
<evidence type="ECO:0000256" key="5">
    <source>
        <dbReference type="PIRSR" id="PIRSR015582-2"/>
    </source>
</evidence>
<comment type="cofactor">
    <cofactor evidence="1">
        <name>Mg(2+)</name>
        <dbReference type="ChEBI" id="CHEBI:18420"/>
    </cofactor>
</comment>
<evidence type="ECO:0000313" key="7">
    <source>
        <dbReference type="EMBL" id="SNX46182.1"/>
    </source>
</evidence>
<keyword evidence="7" id="KW-0456">Lyase</keyword>
<dbReference type="SUPFAM" id="SSF51621">
    <property type="entry name" value="Phosphoenolpyruvate/pyruvate domain"/>
    <property type="match status" value="1"/>
</dbReference>
<dbReference type="RefSeq" id="WP_097079932.1">
    <property type="nucleotide sequence ID" value="NZ_BAABHT010000014.1"/>
</dbReference>
<evidence type="ECO:0000313" key="8">
    <source>
        <dbReference type="Proteomes" id="UP000219042"/>
    </source>
</evidence>
<dbReference type="InterPro" id="IPR015813">
    <property type="entry name" value="Pyrv/PenolPyrv_kinase-like_dom"/>
</dbReference>
<keyword evidence="8" id="KW-1185">Reference proteome</keyword>
<dbReference type="EMBL" id="OANT01000009">
    <property type="protein sequence ID" value="SNX46182.1"/>
    <property type="molecule type" value="Genomic_DNA"/>
</dbReference>